<accession>A0A822Z1P8</accession>
<gene>
    <name evidence="1" type="ORF">HUJ06_007567</name>
</gene>
<comment type="caution">
    <text evidence="1">The sequence shown here is derived from an EMBL/GenBank/DDBJ whole genome shotgun (WGS) entry which is preliminary data.</text>
</comment>
<proteinExistence type="predicted"/>
<organism evidence="1 2">
    <name type="scientific">Nelumbo nucifera</name>
    <name type="common">Sacred lotus</name>
    <dbReference type="NCBI Taxonomy" id="4432"/>
    <lineage>
        <taxon>Eukaryota</taxon>
        <taxon>Viridiplantae</taxon>
        <taxon>Streptophyta</taxon>
        <taxon>Embryophyta</taxon>
        <taxon>Tracheophyta</taxon>
        <taxon>Spermatophyta</taxon>
        <taxon>Magnoliopsida</taxon>
        <taxon>Proteales</taxon>
        <taxon>Nelumbonaceae</taxon>
        <taxon>Nelumbo</taxon>
    </lineage>
</organism>
<evidence type="ECO:0000313" key="2">
    <source>
        <dbReference type="Proteomes" id="UP000607653"/>
    </source>
</evidence>
<evidence type="ECO:0000313" key="1">
    <source>
        <dbReference type="EMBL" id="DAD36926.1"/>
    </source>
</evidence>
<dbReference type="Proteomes" id="UP000607653">
    <property type="component" value="Unassembled WGS sequence"/>
</dbReference>
<dbReference type="AlphaFoldDB" id="A0A822Z1P8"/>
<reference evidence="1 2" key="1">
    <citation type="journal article" date="2020" name="Mol. Biol. Evol.">
        <title>Distinct Expression and Methylation Patterns for Genes with Different Fates following a Single Whole-Genome Duplication in Flowering Plants.</title>
        <authorList>
            <person name="Shi T."/>
            <person name="Rahmani R.S."/>
            <person name="Gugger P.F."/>
            <person name="Wang M."/>
            <person name="Li H."/>
            <person name="Zhang Y."/>
            <person name="Li Z."/>
            <person name="Wang Q."/>
            <person name="Van de Peer Y."/>
            <person name="Marchal K."/>
            <person name="Chen J."/>
        </authorList>
    </citation>
    <scope>NUCLEOTIDE SEQUENCE [LARGE SCALE GENOMIC DNA]</scope>
    <source>
        <tissue evidence="1">Leaf</tissue>
    </source>
</reference>
<dbReference type="EMBL" id="DUZY01000004">
    <property type="protein sequence ID" value="DAD36926.1"/>
    <property type="molecule type" value="Genomic_DNA"/>
</dbReference>
<sequence length="98" mass="10909">MGAQRGLEGIGHQVLKILDFKAEPSQVVLDPKFVGSLSLVKIHVPCTCTTLERPTQLESPPPPHNTTKKVVLQRSSVRVMNGGVVWEVGKEEKRRQRE</sequence>
<protein>
    <submittedName>
        <fullName evidence="1">Uncharacterized protein</fullName>
    </submittedName>
</protein>
<keyword evidence="2" id="KW-1185">Reference proteome</keyword>
<name>A0A822Z1P8_NELNU</name>